<keyword evidence="6 9" id="KW-0812">Transmembrane</keyword>
<evidence type="ECO:0000313" key="11">
    <source>
        <dbReference type="EMBL" id="MQA54652.1"/>
    </source>
</evidence>
<reference evidence="11 12" key="1">
    <citation type="submission" date="2019-10" db="EMBL/GenBank/DDBJ databases">
        <title>Pseudomonas dajingensis sp. nov., isolated from the profound head ulcers of farmed Murray cod (Maccullochella peelii peelii).</title>
        <authorList>
            <person name="Liu Y."/>
        </authorList>
    </citation>
    <scope>NUCLEOTIDE SEQUENCE [LARGE SCALE GENOMIC DNA]</scope>
    <source>
        <strain evidence="11 12">MC042</strain>
    </source>
</reference>
<keyword evidence="3" id="KW-1003">Cell membrane</keyword>
<comment type="similarity">
    <text evidence="2 9">Belongs to the GSP I family.</text>
</comment>
<dbReference type="Gene3D" id="3.30.1300.30">
    <property type="entry name" value="GSPII I/J protein-like"/>
    <property type="match status" value="1"/>
</dbReference>
<dbReference type="GO" id="GO:0005886">
    <property type="term" value="C:plasma membrane"/>
    <property type="evidence" value="ECO:0007669"/>
    <property type="project" value="UniProtKB-SubCell"/>
</dbReference>
<keyword evidence="4 9" id="KW-0488">Methylation</keyword>
<dbReference type="GO" id="GO:0015627">
    <property type="term" value="C:type II protein secretion system complex"/>
    <property type="evidence" value="ECO:0007669"/>
    <property type="project" value="UniProtKB-UniRule"/>
</dbReference>
<comment type="subunit">
    <text evidence="9">Type II secretion is composed of four main components: the outer membrane complex, the inner membrane complex, the cytoplasmic secretion ATPase and the periplasm-spanning pseudopilus.</text>
</comment>
<dbReference type="GO" id="GO:0015628">
    <property type="term" value="P:protein secretion by the type II secretion system"/>
    <property type="evidence" value="ECO:0007669"/>
    <property type="project" value="UniProtKB-UniRule"/>
</dbReference>
<sequence>MRAVSKQAGFTLIEVLVALAIIAVAMSAAVRVAGLMTQGNGLLRDKSLALLAAQSRLAELRLEGNLRPGLKNFECDQGRLKLRCEQAIVPGVAPGLLRVSVQVRDRSREAPPLARLESLVSRPQAPRQ</sequence>
<feature type="domain" description="Type II secretion system protein GspI C-terminal" evidence="10">
    <location>
        <begin position="43"/>
        <end position="120"/>
    </location>
</feature>
<dbReference type="PROSITE" id="PS00409">
    <property type="entry name" value="PROKAR_NTER_METHYL"/>
    <property type="match status" value="1"/>
</dbReference>
<evidence type="ECO:0000256" key="2">
    <source>
        <dbReference type="ARBA" id="ARBA00008358"/>
    </source>
</evidence>
<keyword evidence="8 9" id="KW-0472">Membrane</keyword>
<dbReference type="Pfam" id="PF02501">
    <property type="entry name" value="T2SSI"/>
    <property type="match status" value="1"/>
</dbReference>
<evidence type="ECO:0000313" key="12">
    <source>
        <dbReference type="Proteomes" id="UP000486534"/>
    </source>
</evidence>
<dbReference type="NCBIfam" id="TIGR02532">
    <property type="entry name" value="IV_pilin_GFxxxE"/>
    <property type="match status" value="1"/>
</dbReference>
<evidence type="ECO:0000256" key="5">
    <source>
        <dbReference type="ARBA" id="ARBA00022519"/>
    </source>
</evidence>
<dbReference type="RefSeq" id="WP_152898057.1">
    <property type="nucleotide sequence ID" value="NZ_WHUV01000002.1"/>
</dbReference>
<dbReference type="PANTHER" id="PTHR38779">
    <property type="entry name" value="TYPE II SECRETION SYSTEM PROTEIN I-RELATED"/>
    <property type="match status" value="1"/>
</dbReference>
<evidence type="ECO:0000256" key="3">
    <source>
        <dbReference type="ARBA" id="ARBA00022475"/>
    </source>
</evidence>
<evidence type="ECO:0000256" key="6">
    <source>
        <dbReference type="ARBA" id="ARBA00022692"/>
    </source>
</evidence>
<feature type="transmembrane region" description="Helical" evidence="9">
    <location>
        <begin position="12"/>
        <end position="34"/>
    </location>
</feature>
<proteinExistence type="inferred from homology"/>
<dbReference type="AlphaFoldDB" id="A0A7X1PMN8"/>
<comment type="function">
    <text evidence="9">Component of the type II secretion system required for the energy-dependent secretion of extracellular factors such as proteases and toxins from the periplasm.</text>
</comment>
<dbReference type="InterPro" id="IPR045584">
    <property type="entry name" value="Pilin-like"/>
</dbReference>
<dbReference type="Proteomes" id="UP000486534">
    <property type="component" value="Unassembled WGS sequence"/>
</dbReference>
<dbReference type="InterPro" id="IPR010052">
    <property type="entry name" value="T2SS_protein-GspI"/>
</dbReference>
<keyword evidence="5 9" id="KW-0997">Cell inner membrane</keyword>
<dbReference type="NCBIfam" id="TIGR01707">
    <property type="entry name" value="gspI"/>
    <property type="match status" value="1"/>
</dbReference>
<gene>
    <name evidence="11" type="primary">gspI</name>
    <name evidence="11" type="ORF">GDH07_15150</name>
</gene>
<dbReference type="PANTHER" id="PTHR38779:SF2">
    <property type="entry name" value="TYPE II SECRETION SYSTEM PROTEIN I-RELATED"/>
    <property type="match status" value="1"/>
</dbReference>
<comment type="caution">
    <text evidence="11">The sequence shown here is derived from an EMBL/GenBank/DDBJ whole genome shotgun (WGS) entry which is preliminary data.</text>
</comment>
<protein>
    <recommendedName>
        <fullName evidence="9">Type II secretion system protein I</fullName>
        <shortName evidence="9">T2SS minor pseudopilin I</shortName>
    </recommendedName>
</protein>
<evidence type="ECO:0000256" key="9">
    <source>
        <dbReference type="RuleBase" id="RU368030"/>
    </source>
</evidence>
<dbReference type="InterPro" id="IPR012902">
    <property type="entry name" value="N_methyl_site"/>
</dbReference>
<accession>A0A7X1PMN8</accession>
<evidence type="ECO:0000259" key="10">
    <source>
        <dbReference type="Pfam" id="PF02501"/>
    </source>
</evidence>
<dbReference type="Pfam" id="PF07963">
    <property type="entry name" value="N_methyl"/>
    <property type="match status" value="1"/>
</dbReference>
<dbReference type="InterPro" id="IPR003413">
    <property type="entry name" value="T2SS_GspI_C"/>
</dbReference>
<dbReference type="EMBL" id="WHUV01000002">
    <property type="protein sequence ID" value="MQA54652.1"/>
    <property type="molecule type" value="Genomic_DNA"/>
</dbReference>
<name>A0A7X1PMN8_9PSED</name>
<organism evidence="11 12">
    <name type="scientific">Pseudomonas piscis</name>
    <dbReference type="NCBI Taxonomy" id="2614538"/>
    <lineage>
        <taxon>Bacteria</taxon>
        <taxon>Pseudomonadati</taxon>
        <taxon>Pseudomonadota</taxon>
        <taxon>Gammaproteobacteria</taxon>
        <taxon>Pseudomonadales</taxon>
        <taxon>Pseudomonadaceae</taxon>
        <taxon>Pseudomonas</taxon>
    </lineage>
</organism>
<evidence type="ECO:0000256" key="7">
    <source>
        <dbReference type="ARBA" id="ARBA00022989"/>
    </source>
</evidence>
<comment type="PTM">
    <text evidence="9">Cleaved by prepilin peptidase.</text>
</comment>
<evidence type="ECO:0000256" key="1">
    <source>
        <dbReference type="ARBA" id="ARBA00004377"/>
    </source>
</evidence>
<keyword evidence="7 9" id="KW-1133">Transmembrane helix</keyword>
<evidence type="ECO:0000256" key="8">
    <source>
        <dbReference type="ARBA" id="ARBA00023136"/>
    </source>
</evidence>
<dbReference type="SUPFAM" id="SSF54523">
    <property type="entry name" value="Pili subunits"/>
    <property type="match status" value="1"/>
</dbReference>
<evidence type="ECO:0000256" key="4">
    <source>
        <dbReference type="ARBA" id="ARBA00022481"/>
    </source>
</evidence>
<comment type="subcellular location">
    <subcellularLocation>
        <location evidence="1 9">Cell inner membrane</location>
        <topology evidence="1 9">Single-pass membrane protein</topology>
    </subcellularLocation>
</comment>